<protein>
    <submittedName>
        <fullName evidence="5">ABC transporter ATP-binding protein</fullName>
    </submittedName>
</protein>
<feature type="compositionally biased region" description="Low complexity" evidence="3">
    <location>
        <begin position="302"/>
        <end position="311"/>
    </location>
</feature>
<sequence>MPPLLRGRSSRAPGRLRRRIAPWFAEEQRSGRMRAIDPELAARVFPGALSMAFVSLWAVGAELMQLAIEAEGLVRRFGQVTALDGLSLEVEHGVTFGLIGPNGAGKTTFIRMVVGLDRPQAGQVRVLGRTMPDPVVLAEIGYMPQADALYPDLTALENLAFFGAIFGLTGATLRERMDEVLALVGLSAVAGRLVEHFSGGMRRRLSLAAALLHRPALLVLDEPTVGVDPELRQAFWEHFATLARQGTTVLVSTHHMDEARRCGRLALMRAGRVLACGTPAQLLRRAGTDDMEEAFLRFAAGSAAGEEVSGEGSPGREVRGPGRNGR</sequence>
<evidence type="ECO:0000256" key="3">
    <source>
        <dbReference type="SAM" id="MobiDB-lite"/>
    </source>
</evidence>
<dbReference type="PANTHER" id="PTHR43038">
    <property type="entry name" value="ATP-BINDING CASSETTE, SUB-FAMILY H, MEMBER 1"/>
    <property type="match status" value="1"/>
</dbReference>
<dbReference type="InterPro" id="IPR003593">
    <property type="entry name" value="AAA+_ATPase"/>
</dbReference>
<evidence type="ECO:0000313" key="5">
    <source>
        <dbReference type="EMBL" id="WRP18764.1"/>
    </source>
</evidence>
<dbReference type="Proteomes" id="UP001332192">
    <property type="component" value="Chromosome"/>
</dbReference>
<dbReference type="InterPro" id="IPR017871">
    <property type="entry name" value="ABC_transporter-like_CS"/>
</dbReference>
<reference evidence="5 6" key="1">
    <citation type="journal article" date="2024" name="Front. Microbiol.">
        <title>Novel thermophilic genera Geochorda gen. nov. and Carboxydochorda gen. nov. from the deep terrestrial subsurface reveal the ecophysiological diversity in the class Limnochordia.</title>
        <authorList>
            <person name="Karnachuk O.V."/>
            <person name="Lukina A.P."/>
            <person name="Avakyan M.R."/>
            <person name="Kadnikov V.V."/>
            <person name="Begmatov S."/>
            <person name="Beletsky A.V."/>
            <person name="Vlasova K.G."/>
            <person name="Novikov A.A."/>
            <person name="Shcherbakova V.A."/>
            <person name="Mardanov A.V."/>
            <person name="Ravin N.V."/>
        </authorList>
    </citation>
    <scope>NUCLEOTIDE SEQUENCE [LARGE SCALE GENOMIC DNA]</scope>
    <source>
        <strain evidence="5 6">L945</strain>
    </source>
</reference>
<dbReference type="Gene3D" id="3.40.50.300">
    <property type="entry name" value="P-loop containing nucleotide triphosphate hydrolases"/>
    <property type="match status" value="1"/>
</dbReference>
<dbReference type="InterPro" id="IPR027417">
    <property type="entry name" value="P-loop_NTPase"/>
</dbReference>
<organism evidence="5 6">
    <name type="scientific">Carboxydichorda subterranea</name>
    <dbReference type="NCBI Taxonomy" id="3109565"/>
    <lineage>
        <taxon>Bacteria</taxon>
        <taxon>Bacillati</taxon>
        <taxon>Bacillota</taxon>
        <taxon>Limnochordia</taxon>
        <taxon>Limnochordales</taxon>
        <taxon>Geochordaceae</taxon>
        <taxon>Carboxydichorda</taxon>
    </lineage>
</organism>
<dbReference type="SUPFAM" id="SSF52540">
    <property type="entry name" value="P-loop containing nucleoside triphosphate hydrolases"/>
    <property type="match status" value="1"/>
</dbReference>
<dbReference type="PANTHER" id="PTHR43038:SF3">
    <property type="entry name" value="ABC TRANSPORTER G FAMILY MEMBER 20 ISOFORM X1"/>
    <property type="match status" value="1"/>
</dbReference>
<evidence type="ECO:0000256" key="2">
    <source>
        <dbReference type="ARBA" id="ARBA00022840"/>
    </source>
</evidence>
<evidence type="ECO:0000313" key="6">
    <source>
        <dbReference type="Proteomes" id="UP001332192"/>
    </source>
</evidence>
<keyword evidence="1" id="KW-0547">Nucleotide-binding</keyword>
<gene>
    <name evidence="5" type="ORF">U7230_07165</name>
</gene>
<dbReference type="SMART" id="SM00382">
    <property type="entry name" value="AAA"/>
    <property type="match status" value="1"/>
</dbReference>
<dbReference type="Pfam" id="PF00005">
    <property type="entry name" value="ABC_tran"/>
    <property type="match status" value="1"/>
</dbReference>
<dbReference type="GO" id="GO:0005524">
    <property type="term" value="F:ATP binding"/>
    <property type="evidence" value="ECO:0007669"/>
    <property type="project" value="UniProtKB-KW"/>
</dbReference>
<dbReference type="Pfam" id="PF14246">
    <property type="entry name" value="TetR_C_7"/>
    <property type="match status" value="1"/>
</dbReference>
<feature type="domain" description="ABC transporter" evidence="4">
    <location>
        <begin position="68"/>
        <end position="295"/>
    </location>
</feature>
<evidence type="ECO:0000259" key="4">
    <source>
        <dbReference type="PROSITE" id="PS50893"/>
    </source>
</evidence>
<dbReference type="Gene3D" id="1.10.357.10">
    <property type="entry name" value="Tetracycline Repressor, domain 2"/>
    <property type="match status" value="1"/>
</dbReference>
<feature type="region of interest" description="Disordered" evidence="3">
    <location>
        <begin position="302"/>
        <end position="326"/>
    </location>
</feature>
<dbReference type="RefSeq" id="WP_324718036.1">
    <property type="nucleotide sequence ID" value="NZ_CP141615.1"/>
</dbReference>
<dbReference type="InterPro" id="IPR003439">
    <property type="entry name" value="ABC_transporter-like_ATP-bd"/>
</dbReference>
<dbReference type="EMBL" id="CP141615">
    <property type="protein sequence ID" value="WRP18764.1"/>
    <property type="molecule type" value="Genomic_DNA"/>
</dbReference>
<evidence type="ECO:0000256" key="1">
    <source>
        <dbReference type="ARBA" id="ARBA00022741"/>
    </source>
</evidence>
<proteinExistence type="predicted"/>
<dbReference type="InterPro" id="IPR039536">
    <property type="entry name" value="TetR_C_Proteobacteria"/>
</dbReference>
<dbReference type="PROSITE" id="PS50893">
    <property type="entry name" value="ABC_TRANSPORTER_2"/>
    <property type="match status" value="1"/>
</dbReference>
<name>A0ABZ1C1F3_9FIRM</name>
<keyword evidence="2 5" id="KW-0067">ATP-binding</keyword>
<keyword evidence="6" id="KW-1185">Reference proteome</keyword>
<accession>A0ABZ1C1F3</accession>
<dbReference type="PROSITE" id="PS00211">
    <property type="entry name" value="ABC_TRANSPORTER_1"/>
    <property type="match status" value="1"/>
</dbReference>